<comment type="subunit">
    <text evidence="8">Homodimer.</text>
</comment>
<feature type="binding site" evidence="8">
    <location>
        <begin position="210"/>
        <end position="211"/>
    </location>
    <ligand>
        <name>substrate</name>
    </ligand>
</feature>
<comment type="caution">
    <text evidence="10">The sequence shown here is derived from an EMBL/GenBank/DDBJ whole genome shotgun (WGS) entry which is preliminary data.</text>
</comment>
<evidence type="ECO:0000313" key="10">
    <source>
        <dbReference type="EMBL" id="MFC6198197.1"/>
    </source>
</evidence>
<dbReference type="InterPro" id="IPR018510">
    <property type="entry name" value="DAP_epimerase_AS"/>
</dbReference>
<feature type="binding site" evidence="8">
    <location>
        <position position="64"/>
    </location>
    <ligand>
        <name>substrate</name>
    </ligand>
</feature>
<evidence type="ECO:0000313" key="11">
    <source>
        <dbReference type="Proteomes" id="UP001596303"/>
    </source>
</evidence>
<comment type="subcellular location">
    <subcellularLocation>
        <location evidence="8">Cytoplasm</location>
    </subcellularLocation>
</comment>
<evidence type="ECO:0000256" key="1">
    <source>
        <dbReference type="ARBA" id="ARBA00005196"/>
    </source>
</evidence>
<feature type="binding site" evidence="8">
    <location>
        <begin position="74"/>
        <end position="75"/>
    </location>
    <ligand>
        <name>substrate</name>
    </ligand>
</feature>
<evidence type="ECO:0000256" key="6">
    <source>
        <dbReference type="ARBA" id="ARBA00023235"/>
    </source>
</evidence>
<feature type="active site" evidence="9">
    <location>
        <position position="73"/>
    </location>
</feature>
<comment type="similarity">
    <text evidence="2 8">Belongs to the diaminopimelate epimerase family.</text>
</comment>
<dbReference type="Proteomes" id="UP001596303">
    <property type="component" value="Unassembled WGS sequence"/>
</dbReference>
<proteinExistence type="inferred from homology"/>
<reference evidence="11" key="1">
    <citation type="journal article" date="2019" name="Int. J. Syst. Evol. Microbiol.">
        <title>The Global Catalogue of Microorganisms (GCM) 10K type strain sequencing project: providing services to taxonomists for standard genome sequencing and annotation.</title>
        <authorList>
            <consortium name="The Broad Institute Genomics Platform"/>
            <consortium name="The Broad Institute Genome Sequencing Center for Infectious Disease"/>
            <person name="Wu L."/>
            <person name="Ma J."/>
        </authorList>
    </citation>
    <scope>NUCLEOTIDE SEQUENCE [LARGE SCALE GENOMIC DNA]</scope>
    <source>
        <strain evidence="11">CGMCC-1.15741</strain>
    </source>
</reference>
<dbReference type="HAMAP" id="MF_00197">
    <property type="entry name" value="DAP_epimerase"/>
    <property type="match status" value="1"/>
</dbReference>
<feature type="binding site" evidence="8">
    <location>
        <position position="159"/>
    </location>
    <ligand>
        <name>substrate</name>
    </ligand>
</feature>
<evidence type="ECO:0000256" key="4">
    <source>
        <dbReference type="ARBA" id="ARBA00022605"/>
    </source>
</evidence>
<evidence type="ECO:0000256" key="3">
    <source>
        <dbReference type="ARBA" id="ARBA00013080"/>
    </source>
</evidence>
<dbReference type="Gene3D" id="3.10.310.10">
    <property type="entry name" value="Diaminopimelate Epimerase, Chain A, domain 1"/>
    <property type="match status" value="2"/>
</dbReference>
<dbReference type="EC" id="5.1.1.7" evidence="3 8"/>
<accession>A0ABW1S9N0</accession>
<comment type="pathway">
    <text evidence="1 8">Amino-acid biosynthesis; L-lysine biosynthesis via DAP pathway; DL-2,6-diaminopimelate from LL-2,6-diaminopimelate: step 1/1.</text>
</comment>
<gene>
    <name evidence="8 10" type="primary">dapF</name>
    <name evidence="10" type="ORF">ACFQDM_08910</name>
</gene>
<feature type="site" description="Could be important to modulate the pK values of the two catalytic cysteine residues" evidence="8">
    <location>
        <position position="210"/>
    </location>
</feature>
<feature type="binding site" evidence="8">
    <location>
        <position position="192"/>
    </location>
    <ligand>
        <name>substrate</name>
    </ligand>
</feature>
<organism evidence="10 11">
    <name type="scientific">Ponticaulis profundi</name>
    <dbReference type="NCBI Taxonomy" id="2665222"/>
    <lineage>
        <taxon>Bacteria</taxon>
        <taxon>Pseudomonadati</taxon>
        <taxon>Pseudomonadota</taxon>
        <taxon>Alphaproteobacteria</taxon>
        <taxon>Hyphomonadales</taxon>
        <taxon>Hyphomonadaceae</taxon>
        <taxon>Ponticaulis</taxon>
    </lineage>
</organism>
<keyword evidence="5 8" id="KW-0457">Lysine biosynthesis</keyword>
<dbReference type="Pfam" id="PF01678">
    <property type="entry name" value="DAP_epimerase"/>
    <property type="match status" value="2"/>
</dbReference>
<keyword evidence="4 8" id="KW-0028">Amino-acid biosynthesis</keyword>
<sequence>MRVIHMNGCSNRFAIFDGRHANAPFRPQAEQIRHIARPRSGESFDQIIGLENSERGDVFMRIWNADGSEVKACGNASRCVGHLIGKELGQPDIKIETEAGLLQSYMNDDGSVTVDMGSPLLSWESIPLAEKMDTRGVDVKIGPIDAPVLSRPACVSMGNPHAVFFVDDIARFDIPSVGPLVEWHPLFPEGVNVGFAQVLDRETIRLRVWERGAGLTLACGTGACAALVCAARLDKTERKARMILDGGELVIEWRESDDHVLMTGPIEMEAEFNQ</sequence>
<evidence type="ECO:0000256" key="7">
    <source>
        <dbReference type="ARBA" id="ARBA00051712"/>
    </source>
</evidence>
<dbReference type="RefSeq" id="WP_377378234.1">
    <property type="nucleotide sequence ID" value="NZ_JBHSSW010000009.1"/>
</dbReference>
<feature type="active site" description="Proton donor" evidence="8">
    <location>
        <position position="73"/>
    </location>
</feature>
<protein>
    <recommendedName>
        <fullName evidence="3 8">Diaminopimelate epimerase</fullName>
        <shortName evidence="8">DAP epimerase</shortName>
        <ecNumber evidence="3 8">5.1.1.7</ecNumber>
    </recommendedName>
    <alternativeName>
        <fullName evidence="8">PLP-independent amino acid racemase</fullName>
    </alternativeName>
</protein>
<dbReference type="SUPFAM" id="SSF54506">
    <property type="entry name" value="Diaminopimelate epimerase-like"/>
    <property type="match status" value="2"/>
</dbReference>
<name>A0ABW1S9N0_9PROT</name>
<comment type="function">
    <text evidence="8">Catalyzes the stereoinversion of LL-2,6-diaminopimelate (L,L-DAP) to meso-diaminopimelate (meso-DAP), a precursor of L-lysine and an essential component of the bacterial peptidoglycan.</text>
</comment>
<feature type="binding site" evidence="8">
    <location>
        <position position="46"/>
    </location>
    <ligand>
        <name>substrate</name>
    </ligand>
</feature>
<dbReference type="GO" id="GO:0008837">
    <property type="term" value="F:diaminopimelate epimerase activity"/>
    <property type="evidence" value="ECO:0007669"/>
    <property type="project" value="UniProtKB-EC"/>
</dbReference>
<comment type="catalytic activity">
    <reaction evidence="7 8">
        <text>(2S,6S)-2,6-diaminopimelate = meso-2,6-diaminopimelate</text>
        <dbReference type="Rhea" id="RHEA:15393"/>
        <dbReference type="ChEBI" id="CHEBI:57609"/>
        <dbReference type="ChEBI" id="CHEBI:57791"/>
        <dbReference type="EC" id="5.1.1.7"/>
    </reaction>
</comment>
<dbReference type="PANTHER" id="PTHR31689:SF0">
    <property type="entry name" value="DIAMINOPIMELATE EPIMERASE"/>
    <property type="match status" value="1"/>
</dbReference>
<keyword evidence="6 8" id="KW-0413">Isomerase</keyword>
<feature type="binding site" evidence="8">
    <location>
        <begin position="220"/>
        <end position="221"/>
    </location>
    <ligand>
        <name>substrate</name>
    </ligand>
</feature>
<keyword evidence="8" id="KW-0963">Cytoplasm</keyword>
<dbReference type="PROSITE" id="PS01326">
    <property type="entry name" value="DAP_EPIMERASE"/>
    <property type="match status" value="1"/>
</dbReference>
<evidence type="ECO:0000256" key="2">
    <source>
        <dbReference type="ARBA" id="ARBA00010219"/>
    </source>
</evidence>
<dbReference type="InterPro" id="IPR001653">
    <property type="entry name" value="DAP_epimerase_DapF"/>
</dbReference>
<feature type="binding site" evidence="8">
    <location>
        <position position="11"/>
    </location>
    <ligand>
        <name>substrate</name>
    </ligand>
</feature>
<dbReference type="EMBL" id="JBHSSW010000009">
    <property type="protein sequence ID" value="MFC6198197.1"/>
    <property type="molecule type" value="Genomic_DNA"/>
</dbReference>
<evidence type="ECO:0000256" key="5">
    <source>
        <dbReference type="ARBA" id="ARBA00023154"/>
    </source>
</evidence>
<feature type="site" description="Could be important to modulate the pK values of the two catalytic cysteine residues" evidence="8">
    <location>
        <position position="161"/>
    </location>
</feature>
<evidence type="ECO:0000256" key="9">
    <source>
        <dbReference type="PROSITE-ProRule" id="PRU10125"/>
    </source>
</evidence>
<evidence type="ECO:0000256" key="8">
    <source>
        <dbReference type="HAMAP-Rule" id="MF_00197"/>
    </source>
</evidence>
<feature type="active site" description="Proton acceptor" evidence="8">
    <location>
        <position position="219"/>
    </location>
</feature>
<dbReference type="NCBIfam" id="TIGR00652">
    <property type="entry name" value="DapF"/>
    <property type="match status" value="1"/>
</dbReference>
<dbReference type="PANTHER" id="PTHR31689">
    <property type="entry name" value="DIAMINOPIMELATE EPIMERASE, CHLOROPLASTIC"/>
    <property type="match status" value="1"/>
</dbReference>
<keyword evidence="11" id="KW-1185">Reference proteome</keyword>